<proteinExistence type="predicted"/>
<dbReference type="InterPro" id="IPR031360">
    <property type="entry name" value="TrpP"/>
</dbReference>
<feature type="transmembrane region" description="Helical" evidence="1">
    <location>
        <begin position="107"/>
        <end position="130"/>
    </location>
</feature>
<organism evidence="2 3">
    <name type="scientific">Acetohalobium arabaticum (strain ATCC 49924 / DSM 5501 / Z-7288)</name>
    <dbReference type="NCBI Taxonomy" id="574087"/>
    <lineage>
        <taxon>Bacteria</taxon>
        <taxon>Bacillati</taxon>
        <taxon>Bacillota</taxon>
        <taxon>Clostridia</taxon>
        <taxon>Halanaerobiales</taxon>
        <taxon>Halobacteroidaceae</taxon>
        <taxon>Acetohalobium</taxon>
    </lineage>
</organism>
<feature type="transmembrane region" description="Helical" evidence="1">
    <location>
        <begin position="53"/>
        <end position="71"/>
    </location>
</feature>
<dbReference type="STRING" id="574087.Acear_1328"/>
<dbReference type="Pfam" id="PF17099">
    <property type="entry name" value="TrpP"/>
    <property type="match status" value="1"/>
</dbReference>
<dbReference type="RefSeq" id="WP_013278287.1">
    <property type="nucleotide sequence ID" value="NC_014378.1"/>
</dbReference>
<evidence type="ECO:0000313" key="3">
    <source>
        <dbReference type="Proteomes" id="UP000001661"/>
    </source>
</evidence>
<protein>
    <submittedName>
        <fullName evidence="2">YhaG</fullName>
    </submittedName>
</protein>
<keyword evidence="1" id="KW-0812">Transmembrane</keyword>
<reference evidence="2 3" key="1">
    <citation type="journal article" date="2010" name="Stand. Genomic Sci.">
        <title>Complete genome sequence of Acetohalobium arabaticum type strain (Z-7288).</title>
        <authorList>
            <person name="Sikorski J."/>
            <person name="Lapidus A."/>
            <person name="Chertkov O."/>
            <person name="Lucas S."/>
            <person name="Copeland A."/>
            <person name="Glavina Del Rio T."/>
            <person name="Nolan M."/>
            <person name="Tice H."/>
            <person name="Cheng J.F."/>
            <person name="Han C."/>
            <person name="Brambilla E."/>
            <person name="Pitluck S."/>
            <person name="Liolios K."/>
            <person name="Ivanova N."/>
            <person name="Mavromatis K."/>
            <person name="Mikhailova N."/>
            <person name="Pati A."/>
            <person name="Bruce D."/>
            <person name="Detter C."/>
            <person name="Tapia R."/>
            <person name="Goodwin L."/>
            <person name="Chen A."/>
            <person name="Palaniappan K."/>
            <person name="Land M."/>
            <person name="Hauser L."/>
            <person name="Chang Y.J."/>
            <person name="Jeffries C.D."/>
            <person name="Rohde M."/>
            <person name="Goker M."/>
            <person name="Spring S."/>
            <person name="Woyke T."/>
            <person name="Bristow J."/>
            <person name="Eisen J.A."/>
            <person name="Markowitz V."/>
            <person name="Hugenholtz P."/>
            <person name="Kyrpides N.C."/>
            <person name="Klenk H.P."/>
        </authorList>
    </citation>
    <scope>NUCLEOTIDE SEQUENCE [LARGE SCALE GENOMIC DNA]</scope>
    <source>
        <strain evidence="3">ATCC 49924 / DSM 5501 / Z-7288</strain>
    </source>
</reference>
<keyword evidence="3" id="KW-1185">Reference proteome</keyword>
<feature type="transmembrane region" description="Helical" evidence="1">
    <location>
        <begin position="136"/>
        <end position="157"/>
    </location>
</feature>
<dbReference type="KEGG" id="aar:Acear_1328"/>
<dbReference type="HOGENOM" id="CLU_126994_0_0_9"/>
<dbReference type="AlphaFoldDB" id="D9QQQ0"/>
<evidence type="ECO:0000313" key="2">
    <source>
        <dbReference type="EMBL" id="ADL12841.1"/>
    </source>
</evidence>
<dbReference type="Gene3D" id="1.10.1760.20">
    <property type="match status" value="1"/>
</dbReference>
<dbReference type="Proteomes" id="UP000001661">
    <property type="component" value="Chromosome"/>
</dbReference>
<sequence length="189" mass="20657">MKMRRFVEAALLLAIGFILRNIMPPLMLGMKPDLSLVMLFVVIMLYRDLKLTLVSGAVAGIISAFTTAFPGGQLANVVEKPLTSLSVLAILYLVSKMKISNKLEAGIIGLFGTLISGTLFLLITLAFVGLPGSFKALFLSVVLPTALMNVAFLYVLYPIIKRIKGLTPSTKQELNEASKKNSLIRLFFY</sequence>
<dbReference type="OrthoDB" id="2243651at2"/>
<gene>
    <name evidence="2" type="ordered locus">Acear_1328</name>
</gene>
<keyword evidence="1" id="KW-1133">Transmembrane helix</keyword>
<accession>D9QQQ0</accession>
<keyword evidence="1" id="KW-0472">Membrane</keyword>
<name>D9QQQ0_ACEAZ</name>
<dbReference type="EMBL" id="CP002105">
    <property type="protein sequence ID" value="ADL12841.1"/>
    <property type="molecule type" value="Genomic_DNA"/>
</dbReference>
<dbReference type="eggNOG" id="ENOG5032SBU">
    <property type="taxonomic scope" value="Bacteria"/>
</dbReference>
<evidence type="ECO:0000256" key="1">
    <source>
        <dbReference type="SAM" id="Phobius"/>
    </source>
</evidence>